<reference evidence="3" key="3">
    <citation type="submission" date="2025-09" db="UniProtKB">
        <authorList>
            <consortium name="Ensembl"/>
        </authorList>
    </citation>
    <scope>IDENTIFICATION</scope>
</reference>
<dbReference type="InParanoid" id="H2ZMZ2"/>
<dbReference type="HOGENOM" id="CLU_898767_0_0_1"/>
<dbReference type="AlphaFoldDB" id="H2ZMZ2"/>
<feature type="compositionally biased region" description="Polar residues" evidence="1">
    <location>
        <begin position="111"/>
        <end position="125"/>
    </location>
</feature>
<dbReference type="Proteomes" id="UP000007875">
    <property type="component" value="Unassembled WGS sequence"/>
</dbReference>
<proteinExistence type="predicted"/>
<evidence type="ECO:0008006" key="5">
    <source>
        <dbReference type="Google" id="ProtNLM"/>
    </source>
</evidence>
<evidence type="ECO:0000256" key="2">
    <source>
        <dbReference type="SAM" id="SignalP"/>
    </source>
</evidence>
<keyword evidence="2" id="KW-0732">Signal</keyword>
<reference evidence="4" key="1">
    <citation type="submission" date="2003-08" db="EMBL/GenBank/DDBJ databases">
        <authorList>
            <person name="Birren B."/>
            <person name="Nusbaum C."/>
            <person name="Abebe A."/>
            <person name="Abouelleil A."/>
            <person name="Adekoya E."/>
            <person name="Ait-zahra M."/>
            <person name="Allen N."/>
            <person name="Allen T."/>
            <person name="An P."/>
            <person name="Anderson M."/>
            <person name="Anderson S."/>
            <person name="Arachchi H."/>
            <person name="Armbruster J."/>
            <person name="Bachantsang P."/>
            <person name="Baldwin J."/>
            <person name="Barry A."/>
            <person name="Bayul T."/>
            <person name="Blitshsteyn B."/>
            <person name="Bloom T."/>
            <person name="Blye J."/>
            <person name="Boguslavskiy L."/>
            <person name="Borowsky M."/>
            <person name="Boukhgalter B."/>
            <person name="Brunache A."/>
            <person name="Butler J."/>
            <person name="Calixte N."/>
            <person name="Calvo S."/>
            <person name="Camarata J."/>
            <person name="Campo K."/>
            <person name="Chang J."/>
            <person name="Cheshatsang Y."/>
            <person name="Citroen M."/>
            <person name="Collymore A."/>
            <person name="Considine T."/>
            <person name="Cook A."/>
            <person name="Cooke P."/>
            <person name="Corum B."/>
            <person name="Cuomo C."/>
            <person name="David R."/>
            <person name="Dawoe T."/>
            <person name="Degray S."/>
            <person name="Dodge S."/>
            <person name="Dooley K."/>
            <person name="Dorje P."/>
            <person name="Dorjee K."/>
            <person name="Dorris L."/>
            <person name="Duffey N."/>
            <person name="Dupes A."/>
            <person name="Elkins T."/>
            <person name="Engels R."/>
            <person name="Erickson J."/>
            <person name="Farina A."/>
            <person name="Faro S."/>
            <person name="Ferreira P."/>
            <person name="Fischer H."/>
            <person name="Fitzgerald M."/>
            <person name="Foley K."/>
            <person name="Gage D."/>
            <person name="Galagan J."/>
            <person name="Gearin G."/>
            <person name="Gnerre S."/>
            <person name="Gnirke A."/>
            <person name="Goyette A."/>
            <person name="Graham J."/>
            <person name="Grandbois E."/>
            <person name="Gyaltsen K."/>
            <person name="Hafez N."/>
            <person name="Hagopian D."/>
            <person name="Hagos B."/>
            <person name="Hall J."/>
            <person name="Hatcher B."/>
            <person name="Heller A."/>
            <person name="Higgins H."/>
            <person name="Honan T."/>
            <person name="Horn A."/>
            <person name="Houde N."/>
            <person name="Hughes L."/>
            <person name="Hulme W."/>
            <person name="Husby E."/>
            <person name="Iliev I."/>
            <person name="Jaffe D."/>
            <person name="Jones C."/>
            <person name="Kamal M."/>
            <person name="Kamat A."/>
            <person name="Kamvysselis M."/>
            <person name="Karlsson E."/>
            <person name="Kells C."/>
            <person name="Kieu A."/>
            <person name="Kisner P."/>
            <person name="Kodira C."/>
            <person name="Kulbokas E."/>
            <person name="Labutti K."/>
            <person name="Lama D."/>
            <person name="Landers T."/>
            <person name="Leger J."/>
            <person name="Levine S."/>
            <person name="Lewis D."/>
            <person name="Lewis T."/>
            <person name="Lindblad-toh K."/>
            <person name="Liu X."/>
            <person name="Lokyitsang T."/>
            <person name="Lokyitsang Y."/>
            <person name="Lucien O."/>
            <person name="Lui A."/>
            <person name="Ma L.J."/>
            <person name="Mabbitt R."/>
            <person name="Macdonald J."/>
            <person name="Maclean C."/>
            <person name="Major J."/>
            <person name="Manning J."/>
            <person name="Marabella R."/>
            <person name="Maru K."/>
            <person name="Matthews C."/>
            <person name="Mauceli E."/>
            <person name="Mccarthy M."/>
            <person name="Mcdonough S."/>
            <person name="Mcghee T."/>
            <person name="Meldrim J."/>
            <person name="Meneus L."/>
            <person name="Mesirov J."/>
            <person name="Mihalev A."/>
            <person name="Mihova T."/>
            <person name="Mikkelsen T."/>
            <person name="Mlenga V."/>
            <person name="Moru K."/>
            <person name="Mozes J."/>
            <person name="Mulrain L."/>
            <person name="Munson G."/>
            <person name="Naylor J."/>
            <person name="Newes C."/>
            <person name="Nguyen C."/>
            <person name="Nguyen N."/>
            <person name="Nguyen T."/>
            <person name="Nicol R."/>
            <person name="Nielsen C."/>
            <person name="Nizzari M."/>
            <person name="Norbu C."/>
            <person name="Norbu N."/>
            <person name="O'donnell P."/>
            <person name="Okoawo O."/>
            <person name="O'leary S."/>
            <person name="Omotosho B."/>
            <person name="O'neill K."/>
            <person name="Osman S."/>
            <person name="Parker S."/>
            <person name="Perrin D."/>
            <person name="Phunkhang P."/>
            <person name="Piqani B."/>
            <person name="Purcell S."/>
            <person name="Rachupka T."/>
            <person name="Ramasamy U."/>
            <person name="Rameau R."/>
            <person name="Ray V."/>
            <person name="Raymond C."/>
            <person name="Retta R."/>
            <person name="Richardson S."/>
            <person name="Rise C."/>
            <person name="Rodriguez J."/>
            <person name="Rogers J."/>
            <person name="Rogov P."/>
            <person name="Rutman M."/>
            <person name="Schupbach R."/>
            <person name="Seaman C."/>
            <person name="Settipalli S."/>
            <person name="Sharpe T."/>
            <person name="Sheridan J."/>
            <person name="Sherpa N."/>
            <person name="Shi J."/>
            <person name="Smirnov S."/>
            <person name="Smith C."/>
            <person name="Sougnez C."/>
            <person name="Spencer B."/>
            <person name="Stalker J."/>
            <person name="Stange-thomann N."/>
            <person name="Stavropoulos S."/>
            <person name="Stetson K."/>
            <person name="Stone C."/>
            <person name="Stone S."/>
            <person name="Stubbs M."/>
            <person name="Talamas J."/>
            <person name="Tchuinga P."/>
            <person name="Tenzing P."/>
            <person name="Tesfaye S."/>
            <person name="Theodore J."/>
            <person name="Thoulutsang Y."/>
            <person name="Topham K."/>
            <person name="Towey S."/>
            <person name="Tsamla T."/>
            <person name="Tsomo N."/>
            <person name="Vallee D."/>
            <person name="Vassiliev H."/>
            <person name="Venkataraman V."/>
            <person name="Vinson J."/>
            <person name="Vo A."/>
            <person name="Wade C."/>
            <person name="Wang S."/>
            <person name="Wangchuk T."/>
            <person name="Wangdi T."/>
            <person name="Whittaker C."/>
            <person name="Wilkinson J."/>
            <person name="Wu Y."/>
            <person name="Wyman D."/>
            <person name="Yadav S."/>
            <person name="Yang S."/>
            <person name="Yang X."/>
            <person name="Yeager S."/>
            <person name="Yee E."/>
            <person name="Young G."/>
            <person name="Zainoun J."/>
            <person name="Zembeck L."/>
            <person name="Zimmer A."/>
            <person name="Zody M."/>
            <person name="Lander E."/>
        </authorList>
    </citation>
    <scope>NUCLEOTIDE SEQUENCE [LARGE SCALE GENOMIC DNA]</scope>
</reference>
<evidence type="ECO:0000256" key="1">
    <source>
        <dbReference type="SAM" id="MobiDB-lite"/>
    </source>
</evidence>
<sequence>MRHQSVIILLCVAFALLINLASGCPYHDRIQYLKRQQNARIRKLMRRDGSASHSLYNGKLDTTLRNEYIQEDRTLLRQQNEIDRLNRFLLSINSKYADRGHTHTHSTSSSDNSPQESHTHNSPSPASGGHTGSSPRSEGHSHTPSRQRDRTSHARTKPNAVHSSTDHGTSTSSSSNSGRSRTPSRSGSRTATSGGHTTSLHRPPNRHYGGYNSHTGYVPGDRSTAGVTIGQAATVWKPEQYVACEGSRYHVCPLGTTCVVRFGTYRCARTVRYSCPEGFVRHNVSSTQFRCKDIDECDNVDLNTCDYVCR</sequence>
<dbReference type="Gene3D" id="2.10.25.10">
    <property type="entry name" value="Laminin"/>
    <property type="match status" value="1"/>
</dbReference>
<protein>
    <recommendedName>
        <fullName evidence="5">Sushi domain-containing protein</fullName>
    </recommendedName>
</protein>
<evidence type="ECO:0000313" key="4">
    <source>
        <dbReference type="Proteomes" id="UP000007875"/>
    </source>
</evidence>
<feature type="compositionally biased region" description="Low complexity" evidence="1">
    <location>
        <begin position="162"/>
        <end position="198"/>
    </location>
</feature>
<feature type="region of interest" description="Disordered" evidence="1">
    <location>
        <begin position="99"/>
        <end position="219"/>
    </location>
</feature>
<feature type="compositionally biased region" description="Basic and acidic residues" evidence="1">
    <location>
        <begin position="137"/>
        <end position="152"/>
    </location>
</feature>
<evidence type="ECO:0000313" key="3">
    <source>
        <dbReference type="Ensembl" id="ENSCSAVP00000018958.1"/>
    </source>
</evidence>
<keyword evidence="4" id="KW-1185">Reference proteome</keyword>
<dbReference type="Ensembl" id="ENSCSAVT00000019165.1">
    <property type="protein sequence ID" value="ENSCSAVP00000018958.1"/>
    <property type="gene ID" value="ENSCSAVG00000011134.1"/>
</dbReference>
<dbReference type="PROSITE" id="PS51257">
    <property type="entry name" value="PROKAR_LIPOPROTEIN"/>
    <property type="match status" value="1"/>
</dbReference>
<name>H2ZMZ2_CIOSA</name>
<accession>H2ZMZ2</accession>
<organism evidence="3 4">
    <name type="scientific">Ciona savignyi</name>
    <name type="common">Pacific transparent sea squirt</name>
    <dbReference type="NCBI Taxonomy" id="51511"/>
    <lineage>
        <taxon>Eukaryota</taxon>
        <taxon>Metazoa</taxon>
        <taxon>Chordata</taxon>
        <taxon>Tunicata</taxon>
        <taxon>Ascidiacea</taxon>
        <taxon>Phlebobranchia</taxon>
        <taxon>Cionidae</taxon>
        <taxon>Ciona</taxon>
    </lineage>
</organism>
<feature type="chain" id="PRO_5003578843" description="Sushi domain-containing protein" evidence="2">
    <location>
        <begin position="24"/>
        <end position="310"/>
    </location>
</feature>
<reference evidence="3" key="2">
    <citation type="submission" date="2025-08" db="UniProtKB">
        <authorList>
            <consortium name="Ensembl"/>
        </authorList>
    </citation>
    <scope>IDENTIFICATION</scope>
</reference>
<feature type="signal peptide" evidence="2">
    <location>
        <begin position="1"/>
        <end position="23"/>
    </location>
</feature>